<evidence type="ECO:0000313" key="3">
    <source>
        <dbReference type="Proteomes" id="UP000428333"/>
    </source>
</evidence>
<feature type="domain" description="RNase H type-1" evidence="1">
    <location>
        <begin position="1"/>
        <end position="79"/>
    </location>
</feature>
<name>A0A6A4KZL8_9ERIC</name>
<dbReference type="SUPFAM" id="SSF53098">
    <property type="entry name" value="Ribonuclease H-like"/>
    <property type="match status" value="1"/>
</dbReference>
<dbReference type="InterPro" id="IPR002156">
    <property type="entry name" value="RNaseH_domain"/>
</dbReference>
<comment type="caution">
    <text evidence="2">The sequence shown here is derived from an EMBL/GenBank/DDBJ whole genome shotgun (WGS) entry which is preliminary data.</text>
</comment>
<evidence type="ECO:0000313" key="2">
    <source>
        <dbReference type="EMBL" id="KAE9450945.1"/>
    </source>
</evidence>
<dbReference type="CDD" id="cd06222">
    <property type="entry name" value="RNase_H_like"/>
    <property type="match status" value="1"/>
</dbReference>
<dbReference type="OrthoDB" id="1624167at2759"/>
<dbReference type="EMBL" id="QEFC01002736">
    <property type="protein sequence ID" value="KAE9450945.1"/>
    <property type="molecule type" value="Genomic_DNA"/>
</dbReference>
<feature type="non-terminal residue" evidence="2">
    <location>
        <position position="1"/>
    </location>
</feature>
<gene>
    <name evidence="2" type="ORF">C3L33_17156</name>
</gene>
<dbReference type="InterPro" id="IPR044730">
    <property type="entry name" value="RNase_H-like_dom_plant"/>
</dbReference>
<dbReference type="GO" id="GO:0003676">
    <property type="term" value="F:nucleic acid binding"/>
    <property type="evidence" value="ECO:0007669"/>
    <property type="project" value="InterPro"/>
</dbReference>
<dbReference type="Gene3D" id="3.30.420.10">
    <property type="entry name" value="Ribonuclease H-like superfamily/Ribonuclease H"/>
    <property type="match status" value="1"/>
</dbReference>
<evidence type="ECO:0000259" key="1">
    <source>
        <dbReference type="Pfam" id="PF13456"/>
    </source>
</evidence>
<dbReference type="Pfam" id="PF13456">
    <property type="entry name" value="RVT_3"/>
    <property type="match status" value="1"/>
</dbReference>
<protein>
    <recommendedName>
        <fullName evidence="1">RNase H type-1 domain-containing protein</fullName>
    </recommendedName>
</protein>
<keyword evidence="3" id="KW-1185">Reference proteome</keyword>
<accession>A0A6A4KZL8</accession>
<dbReference type="GO" id="GO:0004523">
    <property type="term" value="F:RNA-DNA hybrid ribonuclease activity"/>
    <property type="evidence" value="ECO:0007669"/>
    <property type="project" value="InterPro"/>
</dbReference>
<dbReference type="Proteomes" id="UP000428333">
    <property type="component" value="Linkage Group LG10"/>
</dbReference>
<sequence>MVECWALRDGLKIALDRNLKGIIVETDSLVLTKLLQDDNLGNHVLCNVITDCKSTLQSLGSEVMHIFREANRYAGALANLYLGQDDLFLFSFVPNCLEHLVLDDAIYGEEIS</sequence>
<dbReference type="PANTHER" id="PTHR47723:SF20">
    <property type="entry name" value="RNASE H TYPE-1 DOMAIN-CONTAINING PROTEIN"/>
    <property type="match status" value="1"/>
</dbReference>
<dbReference type="InterPro" id="IPR012337">
    <property type="entry name" value="RNaseH-like_sf"/>
</dbReference>
<dbReference type="InterPro" id="IPR053151">
    <property type="entry name" value="RNase_H-like"/>
</dbReference>
<reference evidence="2 3" key="1">
    <citation type="journal article" date="2019" name="Genome Biol. Evol.">
        <title>The Rhododendron genome and chromosomal organization provide insight into shared whole-genome duplications across the heath family (Ericaceae).</title>
        <authorList>
            <person name="Soza V.L."/>
            <person name="Lindsley D."/>
            <person name="Waalkes A."/>
            <person name="Ramage E."/>
            <person name="Patwardhan R.P."/>
            <person name="Burton J.N."/>
            <person name="Adey A."/>
            <person name="Kumar A."/>
            <person name="Qiu R."/>
            <person name="Shendure J."/>
            <person name="Hall B."/>
        </authorList>
    </citation>
    <scope>NUCLEOTIDE SEQUENCE [LARGE SCALE GENOMIC DNA]</scope>
    <source>
        <strain evidence="2">RSF 1966-606</strain>
    </source>
</reference>
<organism evidence="2 3">
    <name type="scientific">Rhododendron williamsianum</name>
    <dbReference type="NCBI Taxonomy" id="262921"/>
    <lineage>
        <taxon>Eukaryota</taxon>
        <taxon>Viridiplantae</taxon>
        <taxon>Streptophyta</taxon>
        <taxon>Embryophyta</taxon>
        <taxon>Tracheophyta</taxon>
        <taxon>Spermatophyta</taxon>
        <taxon>Magnoliopsida</taxon>
        <taxon>eudicotyledons</taxon>
        <taxon>Gunneridae</taxon>
        <taxon>Pentapetalae</taxon>
        <taxon>asterids</taxon>
        <taxon>Ericales</taxon>
        <taxon>Ericaceae</taxon>
        <taxon>Ericoideae</taxon>
        <taxon>Rhodoreae</taxon>
        <taxon>Rhododendron</taxon>
    </lineage>
</organism>
<dbReference type="PANTHER" id="PTHR47723">
    <property type="entry name" value="OS05G0353850 PROTEIN"/>
    <property type="match status" value="1"/>
</dbReference>
<dbReference type="InterPro" id="IPR036397">
    <property type="entry name" value="RNaseH_sf"/>
</dbReference>
<dbReference type="AlphaFoldDB" id="A0A6A4KZL8"/>
<proteinExistence type="predicted"/>